<keyword evidence="1" id="KW-0808">Transferase</keyword>
<evidence type="ECO:0000259" key="3">
    <source>
        <dbReference type="PROSITE" id="PS51186"/>
    </source>
</evidence>
<evidence type="ECO:0000313" key="4">
    <source>
        <dbReference type="EMBL" id="GHC56106.1"/>
    </source>
</evidence>
<dbReference type="SUPFAM" id="SSF55729">
    <property type="entry name" value="Acyl-CoA N-acyltransferases (Nat)"/>
    <property type="match status" value="1"/>
</dbReference>
<dbReference type="Proteomes" id="UP000638981">
    <property type="component" value="Unassembled WGS sequence"/>
</dbReference>
<dbReference type="GO" id="GO:0016747">
    <property type="term" value="F:acyltransferase activity, transferring groups other than amino-acyl groups"/>
    <property type="evidence" value="ECO:0007669"/>
    <property type="project" value="InterPro"/>
</dbReference>
<dbReference type="PANTHER" id="PTHR43877">
    <property type="entry name" value="AMINOALKYLPHOSPHONATE N-ACETYLTRANSFERASE-RELATED-RELATED"/>
    <property type="match status" value="1"/>
</dbReference>
<sequence>MEATWPPLRKDRQGDWWLRQGAGGGQRVSAASPAGPRAVAELDGVIAAMSAPLFLLDAADRAVDQALAARGFVVHDPVVILAADPAVMAGERVHVDWPVPDAVQGLWALGKVGEGRLAVMGRVQGQKAALWIADQGEPVAVGFCGMTDDFAGVHAVFVAPDRRGQGLGLRLMQGIARWAVDQGARQMALAVTTANRPARQLYARLGMDEIGANHYRKPPEGLAEARH</sequence>
<feature type="domain" description="N-acetyltransferase" evidence="3">
    <location>
        <begin position="93"/>
        <end position="227"/>
    </location>
</feature>
<dbReference type="PROSITE" id="PS51186">
    <property type="entry name" value="GNAT"/>
    <property type="match status" value="1"/>
</dbReference>
<name>A0A918TNG8_9RHOB</name>
<evidence type="ECO:0000256" key="2">
    <source>
        <dbReference type="ARBA" id="ARBA00023315"/>
    </source>
</evidence>
<dbReference type="Pfam" id="PF00583">
    <property type="entry name" value="Acetyltransf_1"/>
    <property type="match status" value="1"/>
</dbReference>
<keyword evidence="2" id="KW-0012">Acyltransferase</keyword>
<reference evidence="4" key="1">
    <citation type="journal article" date="2014" name="Int. J. Syst. Evol. Microbiol.">
        <title>Complete genome sequence of Corynebacterium casei LMG S-19264T (=DSM 44701T), isolated from a smear-ripened cheese.</title>
        <authorList>
            <consortium name="US DOE Joint Genome Institute (JGI-PGF)"/>
            <person name="Walter F."/>
            <person name="Albersmeier A."/>
            <person name="Kalinowski J."/>
            <person name="Ruckert C."/>
        </authorList>
    </citation>
    <scope>NUCLEOTIDE SEQUENCE</scope>
    <source>
        <strain evidence="4">KCTC 23310</strain>
    </source>
</reference>
<dbReference type="InterPro" id="IPR000182">
    <property type="entry name" value="GNAT_dom"/>
</dbReference>
<dbReference type="InterPro" id="IPR050832">
    <property type="entry name" value="Bact_Acetyltransf"/>
</dbReference>
<keyword evidence="5" id="KW-1185">Reference proteome</keyword>
<accession>A0A918TNG8</accession>
<proteinExistence type="predicted"/>
<organism evidence="4 5">
    <name type="scientific">Neogemmobacter tilapiae</name>
    <dbReference type="NCBI Taxonomy" id="875041"/>
    <lineage>
        <taxon>Bacteria</taxon>
        <taxon>Pseudomonadati</taxon>
        <taxon>Pseudomonadota</taxon>
        <taxon>Alphaproteobacteria</taxon>
        <taxon>Rhodobacterales</taxon>
        <taxon>Paracoccaceae</taxon>
        <taxon>Neogemmobacter</taxon>
    </lineage>
</organism>
<dbReference type="PANTHER" id="PTHR43877:SF2">
    <property type="entry name" value="AMINOALKYLPHOSPHONATE N-ACETYLTRANSFERASE-RELATED"/>
    <property type="match status" value="1"/>
</dbReference>
<evidence type="ECO:0000256" key="1">
    <source>
        <dbReference type="ARBA" id="ARBA00022679"/>
    </source>
</evidence>
<comment type="caution">
    <text evidence="4">The sequence shown here is derived from an EMBL/GenBank/DDBJ whole genome shotgun (WGS) entry which is preliminary data.</text>
</comment>
<gene>
    <name evidence="4" type="primary">yobR</name>
    <name evidence="4" type="ORF">GCM10007315_19210</name>
</gene>
<evidence type="ECO:0000313" key="5">
    <source>
        <dbReference type="Proteomes" id="UP000638981"/>
    </source>
</evidence>
<dbReference type="EMBL" id="BMYJ01000005">
    <property type="protein sequence ID" value="GHC56106.1"/>
    <property type="molecule type" value="Genomic_DNA"/>
</dbReference>
<dbReference type="AlphaFoldDB" id="A0A918TNG8"/>
<dbReference type="CDD" id="cd04301">
    <property type="entry name" value="NAT_SF"/>
    <property type="match status" value="1"/>
</dbReference>
<dbReference type="RefSeq" id="WP_189411440.1">
    <property type="nucleotide sequence ID" value="NZ_BMYJ01000005.1"/>
</dbReference>
<protein>
    <submittedName>
        <fullName evidence="4">N-acetyltransferase</fullName>
    </submittedName>
</protein>
<reference evidence="4" key="2">
    <citation type="submission" date="2020-09" db="EMBL/GenBank/DDBJ databases">
        <authorList>
            <person name="Sun Q."/>
            <person name="Kim S."/>
        </authorList>
    </citation>
    <scope>NUCLEOTIDE SEQUENCE</scope>
    <source>
        <strain evidence="4">KCTC 23310</strain>
    </source>
</reference>
<dbReference type="InterPro" id="IPR016181">
    <property type="entry name" value="Acyl_CoA_acyltransferase"/>
</dbReference>
<dbReference type="Gene3D" id="3.40.630.30">
    <property type="match status" value="1"/>
</dbReference>